<protein>
    <submittedName>
        <fullName evidence="2">Uncharacterized protein</fullName>
    </submittedName>
</protein>
<dbReference type="AlphaFoldDB" id="A0A4S2MX81"/>
<evidence type="ECO:0000256" key="1">
    <source>
        <dbReference type="SAM" id="MobiDB-lite"/>
    </source>
</evidence>
<dbReference type="Proteomes" id="UP000298138">
    <property type="component" value="Unassembled WGS sequence"/>
</dbReference>
<accession>A0A4S2MX81</accession>
<gene>
    <name evidence="2" type="ORF">EX30DRAFT_340872</name>
</gene>
<proteinExistence type="predicted"/>
<dbReference type="EMBL" id="ML220120">
    <property type="protein sequence ID" value="TGZ81237.1"/>
    <property type="molecule type" value="Genomic_DNA"/>
</dbReference>
<name>A0A4S2MX81_9PEZI</name>
<sequence length="61" mass="7014">MAHTDSSYDYHSAPQPPMALPSIMRPMRSSHAPKIFGQPPRQIQNPPKHVNWHPNTYQLPQ</sequence>
<feature type="region of interest" description="Disordered" evidence="1">
    <location>
        <begin position="1"/>
        <end position="61"/>
    </location>
</feature>
<evidence type="ECO:0000313" key="3">
    <source>
        <dbReference type="Proteomes" id="UP000298138"/>
    </source>
</evidence>
<organism evidence="2 3">
    <name type="scientific">Ascodesmis nigricans</name>
    <dbReference type="NCBI Taxonomy" id="341454"/>
    <lineage>
        <taxon>Eukaryota</taxon>
        <taxon>Fungi</taxon>
        <taxon>Dikarya</taxon>
        <taxon>Ascomycota</taxon>
        <taxon>Pezizomycotina</taxon>
        <taxon>Pezizomycetes</taxon>
        <taxon>Pezizales</taxon>
        <taxon>Ascodesmidaceae</taxon>
        <taxon>Ascodesmis</taxon>
    </lineage>
</organism>
<keyword evidence="3" id="KW-1185">Reference proteome</keyword>
<evidence type="ECO:0000313" key="2">
    <source>
        <dbReference type="EMBL" id="TGZ81237.1"/>
    </source>
</evidence>
<dbReference type="InParanoid" id="A0A4S2MX81"/>
<reference evidence="2 3" key="1">
    <citation type="submission" date="2019-04" db="EMBL/GenBank/DDBJ databases">
        <title>Comparative genomics and transcriptomics to analyze fruiting body development in filamentous ascomycetes.</title>
        <authorList>
            <consortium name="DOE Joint Genome Institute"/>
            <person name="Lutkenhaus R."/>
            <person name="Traeger S."/>
            <person name="Breuer J."/>
            <person name="Kuo A."/>
            <person name="Lipzen A."/>
            <person name="Pangilinan J."/>
            <person name="Dilworth D."/>
            <person name="Sandor L."/>
            <person name="Poggeler S."/>
            <person name="Barry K."/>
            <person name="Grigoriev I.V."/>
            <person name="Nowrousian M."/>
        </authorList>
    </citation>
    <scope>NUCLEOTIDE SEQUENCE [LARGE SCALE GENOMIC DNA]</scope>
    <source>
        <strain evidence="2 3">CBS 389.68</strain>
    </source>
</reference>